<evidence type="ECO:0000313" key="1">
    <source>
        <dbReference type="EMBL" id="CAF1282385.1"/>
    </source>
</evidence>
<proteinExistence type="predicted"/>
<dbReference type="Proteomes" id="UP000663829">
    <property type="component" value="Unassembled WGS sequence"/>
</dbReference>
<keyword evidence="3" id="KW-1185">Reference proteome</keyword>
<evidence type="ECO:0000313" key="3">
    <source>
        <dbReference type="Proteomes" id="UP000663829"/>
    </source>
</evidence>
<dbReference type="AlphaFoldDB" id="A0A815CE73"/>
<dbReference type="EMBL" id="CAJNOQ010011670">
    <property type="protein sequence ID" value="CAF1282385.1"/>
    <property type="molecule type" value="Genomic_DNA"/>
</dbReference>
<dbReference type="EMBL" id="CAJOBC010028491">
    <property type="protein sequence ID" value="CAF4078699.1"/>
    <property type="molecule type" value="Genomic_DNA"/>
</dbReference>
<evidence type="ECO:0000313" key="2">
    <source>
        <dbReference type="EMBL" id="CAF4078699.1"/>
    </source>
</evidence>
<name>A0A815CE73_9BILA</name>
<protein>
    <submittedName>
        <fullName evidence="1">Uncharacterized protein</fullName>
    </submittedName>
</protein>
<comment type="caution">
    <text evidence="1">The sequence shown here is derived from an EMBL/GenBank/DDBJ whole genome shotgun (WGS) entry which is preliminary data.</text>
</comment>
<gene>
    <name evidence="1" type="ORF">GPM918_LOCUS27617</name>
    <name evidence="2" type="ORF">SRO942_LOCUS27969</name>
</gene>
<sequence>MKLGDRIENARNELKKLSEDDAEETALKTIANKKHQEDLEAEEHRQRYIQECAEMEKANAARNQQQMREWEIRQGIDSERAVIEALTRQNETEEFQQLLLKQVSTGLKSSEMSDEDELTLAELSKHTNRKMITFNGIPNATTNCGGIPNGYEGFNWDNVGYINEYFARAQYKDCGFVNAFSNGGKYVAFNWAANPMLISSTNKHVFDVYSLVANAAHNDNLPLTITGLQRGNETYKKTVTLQLKEPQIIELNWPRIDTLHLQASGDSPHSKWFDLSQFILSCLNIGLFQTAS</sequence>
<accession>A0A815CE73</accession>
<dbReference type="OrthoDB" id="9981520at2759"/>
<organism evidence="1 3">
    <name type="scientific">Didymodactylos carnosus</name>
    <dbReference type="NCBI Taxonomy" id="1234261"/>
    <lineage>
        <taxon>Eukaryota</taxon>
        <taxon>Metazoa</taxon>
        <taxon>Spiralia</taxon>
        <taxon>Gnathifera</taxon>
        <taxon>Rotifera</taxon>
        <taxon>Eurotatoria</taxon>
        <taxon>Bdelloidea</taxon>
        <taxon>Philodinida</taxon>
        <taxon>Philodinidae</taxon>
        <taxon>Didymodactylos</taxon>
    </lineage>
</organism>
<reference evidence="1" key="1">
    <citation type="submission" date="2021-02" db="EMBL/GenBank/DDBJ databases">
        <authorList>
            <person name="Nowell W R."/>
        </authorList>
    </citation>
    <scope>NUCLEOTIDE SEQUENCE</scope>
</reference>
<dbReference type="Proteomes" id="UP000681722">
    <property type="component" value="Unassembled WGS sequence"/>
</dbReference>